<gene>
    <name evidence="1" type="ORF">DSO57_1000107</name>
</gene>
<proteinExistence type="predicted"/>
<sequence>MLRLGKTSFQLLASGSSLNLPIKRSPVLSKALCSPLKKAYLSRSFSSNASIFSRDIGKEASQALSVSSSRSKEEIKSQKRNSFRRLESKNSEEISYLDQDTTGDSFVTKHTLQCRAYCTAEEYNFEILLPIISSKFKVSKVTDDVYNIQLDQGEVFLFKDGTFVHWGESSHKPEWFLDEIIKSDPNIERGKYEEYETEYFYYHPQNTRETYMAGDVIYLEETPDVMLYKLAFSHGLARSAKLSVLEDLLDSLLKSMSHYPLILQDGKKIPLTRKEILHKLGDVFLLRGLLNLQSESFLDTPDYYWSKPQLERCYDAVSKNLDVRPRISILNKKLDYANELTGLLREQLSEAHSHKLEWCIISLITVEVLFEIAHYVDRFTN</sequence>
<keyword evidence="2" id="KW-1185">Reference proteome</keyword>
<accession>A0ACC2SMA0</accession>
<reference evidence="1" key="1">
    <citation type="submission" date="2022-04" db="EMBL/GenBank/DDBJ databases">
        <title>Genome of the entomopathogenic fungus Entomophthora muscae.</title>
        <authorList>
            <person name="Elya C."/>
            <person name="Lovett B.R."/>
            <person name="Lee E."/>
            <person name="Macias A.M."/>
            <person name="Hajek A.E."/>
            <person name="De Bivort B.L."/>
            <person name="Kasson M.T."/>
            <person name="De Fine Licht H.H."/>
            <person name="Stajich J.E."/>
        </authorList>
    </citation>
    <scope>NUCLEOTIDE SEQUENCE</scope>
    <source>
        <strain evidence="1">Berkeley</strain>
    </source>
</reference>
<dbReference type="EMBL" id="QTSX02004971">
    <property type="protein sequence ID" value="KAJ9063529.1"/>
    <property type="molecule type" value="Genomic_DNA"/>
</dbReference>
<evidence type="ECO:0000313" key="2">
    <source>
        <dbReference type="Proteomes" id="UP001165960"/>
    </source>
</evidence>
<name>A0ACC2SMA0_9FUNG</name>
<protein>
    <submittedName>
        <fullName evidence="1">Uncharacterized protein</fullName>
    </submittedName>
</protein>
<dbReference type="Proteomes" id="UP001165960">
    <property type="component" value="Unassembled WGS sequence"/>
</dbReference>
<comment type="caution">
    <text evidence="1">The sequence shown here is derived from an EMBL/GenBank/DDBJ whole genome shotgun (WGS) entry which is preliminary data.</text>
</comment>
<organism evidence="1 2">
    <name type="scientific">Entomophthora muscae</name>
    <dbReference type="NCBI Taxonomy" id="34485"/>
    <lineage>
        <taxon>Eukaryota</taxon>
        <taxon>Fungi</taxon>
        <taxon>Fungi incertae sedis</taxon>
        <taxon>Zoopagomycota</taxon>
        <taxon>Entomophthoromycotina</taxon>
        <taxon>Entomophthoromycetes</taxon>
        <taxon>Entomophthorales</taxon>
        <taxon>Entomophthoraceae</taxon>
        <taxon>Entomophthora</taxon>
    </lineage>
</organism>
<evidence type="ECO:0000313" key="1">
    <source>
        <dbReference type="EMBL" id="KAJ9063529.1"/>
    </source>
</evidence>